<feature type="domain" description="CID" evidence="3">
    <location>
        <begin position="58"/>
        <end position="186"/>
    </location>
</feature>
<dbReference type="PANTHER" id="PTHR15921:SF12">
    <property type="entry name" value="POLYADENYLATION AND CLEAVAGE FACTOR HOMOLOG 4"/>
    <property type="match status" value="1"/>
</dbReference>
<comment type="caution">
    <text evidence="4">The sequence shown here is derived from an EMBL/GenBank/DDBJ whole genome shotgun (WGS) entry which is preliminary data.</text>
</comment>
<feature type="compositionally biased region" description="Polar residues" evidence="2">
    <location>
        <begin position="186"/>
        <end position="200"/>
    </location>
</feature>
<dbReference type="InterPro" id="IPR006569">
    <property type="entry name" value="CID_dom"/>
</dbReference>
<dbReference type="PANTHER" id="PTHR15921">
    <property type="entry name" value="PRE-MRNA CLEAVAGE COMPLEX II"/>
    <property type="match status" value="1"/>
</dbReference>
<evidence type="ECO:0000313" key="5">
    <source>
        <dbReference type="Proteomes" id="UP000197138"/>
    </source>
</evidence>
<protein>
    <recommendedName>
        <fullName evidence="3">CID domain-containing protein</fullName>
    </recommendedName>
</protein>
<dbReference type="InterPro" id="IPR008942">
    <property type="entry name" value="ENTH_VHS"/>
</dbReference>
<accession>A0A218XFM0</accession>
<reference evidence="5" key="1">
    <citation type="journal article" date="2017" name="Plant J.">
        <title>The pomegranate (Punica granatum L.) genome and the genomics of punicalagin biosynthesis.</title>
        <authorList>
            <person name="Qin G."/>
            <person name="Xu C."/>
            <person name="Ming R."/>
            <person name="Tang H."/>
            <person name="Guyot R."/>
            <person name="Kramer E.M."/>
            <person name="Hu Y."/>
            <person name="Yi X."/>
            <person name="Qi Y."/>
            <person name="Xu X."/>
            <person name="Gao Z."/>
            <person name="Pan H."/>
            <person name="Jian J."/>
            <person name="Tian Y."/>
            <person name="Yue Z."/>
            <person name="Xu Y."/>
        </authorList>
    </citation>
    <scope>NUCLEOTIDE SEQUENCE [LARGE SCALE GENOMIC DNA]</scope>
    <source>
        <strain evidence="5">cv. Dabenzi</strain>
    </source>
</reference>
<feature type="compositionally biased region" description="Pro residues" evidence="2">
    <location>
        <begin position="12"/>
        <end position="34"/>
    </location>
</feature>
<evidence type="ECO:0000256" key="2">
    <source>
        <dbReference type="SAM" id="MobiDB-lite"/>
    </source>
</evidence>
<dbReference type="InterPro" id="IPR013087">
    <property type="entry name" value="Znf_C2H2_type"/>
</dbReference>
<dbReference type="Proteomes" id="UP000197138">
    <property type="component" value="Unassembled WGS sequence"/>
</dbReference>
<dbReference type="SUPFAM" id="SSF48464">
    <property type="entry name" value="ENTH/VHS domain"/>
    <property type="match status" value="1"/>
</dbReference>
<keyword evidence="1" id="KW-0507">mRNA processing</keyword>
<proteinExistence type="predicted"/>
<dbReference type="CDD" id="cd16982">
    <property type="entry name" value="CID_Pcf11"/>
    <property type="match status" value="1"/>
</dbReference>
<dbReference type="AlphaFoldDB" id="A0A218XFM0"/>
<dbReference type="GO" id="GO:0003729">
    <property type="term" value="F:mRNA binding"/>
    <property type="evidence" value="ECO:0007669"/>
    <property type="project" value="InterPro"/>
</dbReference>
<dbReference type="GO" id="GO:0005737">
    <property type="term" value="C:cytoplasm"/>
    <property type="evidence" value="ECO:0007669"/>
    <property type="project" value="TreeGrafter"/>
</dbReference>
<dbReference type="Pfam" id="PF23228">
    <property type="entry name" value="zf_PCFS4"/>
    <property type="match status" value="1"/>
</dbReference>
<gene>
    <name evidence="4" type="ORF">CDL15_Pgr012970</name>
</gene>
<dbReference type="EMBL" id="MTKT01001932">
    <property type="protein sequence ID" value="OWM83489.1"/>
    <property type="molecule type" value="Genomic_DNA"/>
</dbReference>
<dbReference type="GO" id="GO:0005849">
    <property type="term" value="C:mRNA cleavage factor complex"/>
    <property type="evidence" value="ECO:0007669"/>
    <property type="project" value="TreeGrafter"/>
</dbReference>
<dbReference type="FunFam" id="1.25.40.90:FF:000023">
    <property type="entry name" value="polyadenylation and cleavage factor homolog 4"/>
    <property type="match status" value="1"/>
</dbReference>
<evidence type="ECO:0000259" key="3">
    <source>
        <dbReference type="PROSITE" id="PS51391"/>
    </source>
</evidence>
<dbReference type="InterPro" id="IPR047415">
    <property type="entry name" value="Pcf11_CID"/>
</dbReference>
<sequence>MDRDKLAATLPRPNPRNLPPFLKPMPAELPPQKAPPSILDRFRALLKLRDDEGLSPPGSDEIVRIYESMLTELTFNSKPIITDLTIIAGEQKANGEGIADAICARIIEAPVDQKLPSLYLLDSIVKNIGKEYVRHFSSRLPEVFCEAYRQVDPSMYGSMRHLFGTWSTYFPPQVLRKIETELRFSTQERNQTGGVTSLRSPESPRPSHGIHVNPKYVRQLDHSAVDSVGTQRLTSPGQYLGPSPSLTAEKLQASSRIAPEKPFSSEFDEFSVKNSPRKYEKSSPSHPAFEYGHGRLNTRMKYYSEDARNRLDASTSSNVVNGRGHQNLRALIDAYGNDERESSLKSRPLAVDRVGNNKVAAISWQDTEEQEFDWENMNPTLADGSRRNETMPFGRHGVPSETDIHRKWSSQPRFPSVDESKHSAGNAIMLLDGDRGLKKLSALRSDTNQSMASRYSQEARTGPNNLPQTSRYIVNRGTTRNFAAAFSSSGMHSSAEEPLNVEAQFANPTSSLDLFPSINQHKSQLPLVNSIPPSMMQIRGSFHPPVANTVTDREPNQALNNLDSREMIPKNPAIFPNQQQVLLPLSQCSQAQATPLPSQFLHQKAQENFLQPPVSTSYHGPAPSLNYVSFPQGPLRAMPPAPGVHPSLPISNIPSSSFHLPRGSMPSLPTAAPSLPALPISQGPGVAYSGLISSLMAQGLISLANQAPVQDSVGLEFDVDRLKVRHESAVRALYADLPRQCTTCGLRFRSQDEHSSHMDWHVTKNRTAKNRKHKSSRKWFVSTSMWLSGAEALGAEAVPGFLPTETVEEKKSDEEMAVPADEDQNVCALCGESFEDFFNDETEEWMYKGAVYLNAPLDGSTAGLDRSQLGPIVHAKCRSESSGAPPENFGQGVCTLFSFDDTFSSECFLLKCPIFFALYFQLFMLLVLVQKIHLIGINFLVHD</sequence>
<evidence type="ECO:0000313" key="4">
    <source>
        <dbReference type="EMBL" id="OWM83489.1"/>
    </source>
</evidence>
<dbReference type="InterPro" id="IPR057242">
    <property type="entry name" value="PCFS4-like"/>
</dbReference>
<dbReference type="SMART" id="SM00582">
    <property type="entry name" value="RPR"/>
    <property type="match status" value="1"/>
</dbReference>
<feature type="region of interest" description="Disordered" evidence="2">
    <location>
        <begin position="397"/>
        <end position="421"/>
    </location>
</feature>
<dbReference type="PROSITE" id="PS00028">
    <property type="entry name" value="ZINC_FINGER_C2H2_1"/>
    <property type="match status" value="1"/>
</dbReference>
<dbReference type="Pfam" id="PF04818">
    <property type="entry name" value="CID"/>
    <property type="match status" value="1"/>
</dbReference>
<name>A0A218XFM0_PUNGR</name>
<dbReference type="GO" id="GO:0000993">
    <property type="term" value="F:RNA polymerase II complex binding"/>
    <property type="evidence" value="ECO:0007669"/>
    <property type="project" value="InterPro"/>
</dbReference>
<feature type="region of interest" description="Disordered" evidence="2">
    <location>
        <begin position="448"/>
        <end position="470"/>
    </location>
</feature>
<dbReference type="GO" id="GO:0006369">
    <property type="term" value="P:termination of RNA polymerase II transcription"/>
    <property type="evidence" value="ECO:0007669"/>
    <property type="project" value="InterPro"/>
</dbReference>
<evidence type="ECO:0000256" key="1">
    <source>
        <dbReference type="ARBA" id="ARBA00022664"/>
    </source>
</evidence>
<organism evidence="4 5">
    <name type="scientific">Punica granatum</name>
    <name type="common">Pomegranate</name>
    <dbReference type="NCBI Taxonomy" id="22663"/>
    <lineage>
        <taxon>Eukaryota</taxon>
        <taxon>Viridiplantae</taxon>
        <taxon>Streptophyta</taxon>
        <taxon>Embryophyta</taxon>
        <taxon>Tracheophyta</taxon>
        <taxon>Spermatophyta</taxon>
        <taxon>Magnoliopsida</taxon>
        <taxon>eudicotyledons</taxon>
        <taxon>Gunneridae</taxon>
        <taxon>Pentapetalae</taxon>
        <taxon>rosids</taxon>
        <taxon>malvids</taxon>
        <taxon>Myrtales</taxon>
        <taxon>Lythraceae</taxon>
        <taxon>Punica</taxon>
    </lineage>
</organism>
<feature type="region of interest" description="Disordered" evidence="2">
    <location>
        <begin position="1"/>
        <end position="34"/>
    </location>
</feature>
<dbReference type="GO" id="GO:0031124">
    <property type="term" value="P:mRNA 3'-end processing"/>
    <property type="evidence" value="ECO:0007669"/>
    <property type="project" value="InterPro"/>
</dbReference>
<dbReference type="Gene3D" id="1.25.40.90">
    <property type="match status" value="1"/>
</dbReference>
<feature type="region of interest" description="Disordered" evidence="2">
    <location>
        <begin position="186"/>
        <end position="212"/>
    </location>
</feature>
<dbReference type="PROSITE" id="PS51391">
    <property type="entry name" value="CID"/>
    <property type="match status" value="1"/>
</dbReference>
<dbReference type="InterPro" id="IPR045154">
    <property type="entry name" value="PCF11-like"/>
</dbReference>